<dbReference type="EMBL" id="CAADRP010000557">
    <property type="protein sequence ID" value="VFU29767.1"/>
    <property type="molecule type" value="Genomic_DNA"/>
</dbReference>
<protein>
    <recommendedName>
        <fullName evidence="2">Fungal lipase-like domain-containing protein</fullName>
    </recommendedName>
</protein>
<dbReference type="PANTHER" id="PTHR47418">
    <property type="entry name" value="ALPHA/BETA-HYDROLASES SUPERFAMILY PROTEIN"/>
    <property type="match status" value="1"/>
</dbReference>
<reference evidence="1" key="1">
    <citation type="submission" date="2019-03" db="EMBL/GenBank/DDBJ databases">
        <authorList>
            <person name="Mank J."/>
            <person name="Almeida P."/>
        </authorList>
    </citation>
    <scope>NUCLEOTIDE SEQUENCE</scope>
    <source>
        <strain evidence="1">78183</strain>
    </source>
</reference>
<dbReference type="Gene3D" id="3.40.50.1820">
    <property type="entry name" value="alpha/beta hydrolase"/>
    <property type="match status" value="1"/>
</dbReference>
<evidence type="ECO:0000313" key="1">
    <source>
        <dbReference type="EMBL" id="VFU29767.1"/>
    </source>
</evidence>
<name>A0A6N2KSW6_SALVM</name>
<proteinExistence type="predicted"/>
<evidence type="ECO:0008006" key="2">
    <source>
        <dbReference type="Google" id="ProtNLM"/>
    </source>
</evidence>
<organism evidence="1">
    <name type="scientific">Salix viminalis</name>
    <name type="common">Common osier</name>
    <name type="synonym">Basket willow</name>
    <dbReference type="NCBI Taxonomy" id="40686"/>
    <lineage>
        <taxon>Eukaryota</taxon>
        <taxon>Viridiplantae</taxon>
        <taxon>Streptophyta</taxon>
        <taxon>Embryophyta</taxon>
        <taxon>Tracheophyta</taxon>
        <taxon>Spermatophyta</taxon>
        <taxon>Magnoliopsida</taxon>
        <taxon>eudicotyledons</taxon>
        <taxon>Gunneridae</taxon>
        <taxon>Pentapetalae</taxon>
        <taxon>rosids</taxon>
        <taxon>fabids</taxon>
        <taxon>Malpighiales</taxon>
        <taxon>Salicaceae</taxon>
        <taxon>Saliceae</taxon>
        <taxon>Salix</taxon>
    </lineage>
</organism>
<sequence length="424" mass="47524">MKLPTSCPDHHTAAFHLHLKASPRKHGKPVPKTPLPRRIVAKEARHMQEVPESLNSFEDVKGVESSSKWMVHDLIYHIELAERPGYYIAIDPQKKLVILGIHGTYTVYDLITDIVASSDEEVTSEGYSTHFGTAEAACWLISHETLRLAGHSLGAAAASLLAIMLCKMSIKELGFVPDIVTADDIIHRLGAASLARLRMKFFKLIGEYAYADNLKYKKLMSLAEKDWKSVMGSDAAQKLADYARFGSKKSSSSNTILLSPDSRRTGYLNEWGHRAWRWLSNLSNGEAELQYLELNNLRKEGLEAAWCCEVDTCGRSKGGFLEKKSQQFPNEAECFEEKCKGRDLIVISGSVYYLKTDITTATETSSGRDMDFPRRGGVVQTNSRRIHSDTATTNKLFLSRASQIKSSATDSHYRRLIGNDRKFR</sequence>
<dbReference type="SUPFAM" id="SSF53474">
    <property type="entry name" value="alpha/beta-Hydrolases"/>
    <property type="match status" value="1"/>
</dbReference>
<dbReference type="InterPro" id="IPR029058">
    <property type="entry name" value="AB_hydrolase_fold"/>
</dbReference>
<accession>A0A6N2KSW6</accession>
<dbReference type="AlphaFoldDB" id="A0A6N2KSW6"/>
<gene>
    <name evidence="1" type="ORF">SVIM_LOCUS110241</name>
</gene>